<feature type="non-terminal residue" evidence="1">
    <location>
        <position position="1"/>
    </location>
</feature>
<reference evidence="1 2" key="1">
    <citation type="submission" date="2024-02" db="EMBL/GenBank/DDBJ databases">
        <authorList>
            <person name="Chen Y."/>
            <person name="Shah S."/>
            <person name="Dougan E. K."/>
            <person name="Thang M."/>
            <person name="Chan C."/>
        </authorList>
    </citation>
    <scope>NUCLEOTIDE SEQUENCE [LARGE SCALE GENOMIC DNA]</scope>
</reference>
<protein>
    <submittedName>
        <fullName evidence="1">Uncharacterized protein</fullName>
    </submittedName>
</protein>
<gene>
    <name evidence="1" type="ORF">SCF082_LOCUS28700</name>
</gene>
<name>A0ABP0MLY9_9DINO</name>
<dbReference type="EMBL" id="CAXAMM010022725">
    <property type="protein sequence ID" value="CAK9052484.1"/>
    <property type="molecule type" value="Genomic_DNA"/>
</dbReference>
<evidence type="ECO:0000313" key="2">
    <source>
        <dbReference type="Proteomes" id="UP001642464"/>
    </source>
</evidence>
<comment type="caution">
    <text evidence="1">The sequence shown here is derived from an EMBL/GenBank/DDBJ whole genome shotgun (WGS) entry which is preliminary data.</text>
</comment>
<feature type="non-terminal residue" evidence="1">
    <location>
        <position position="75"/>
    </location>
</feature>
<accession>A0ABP0MLY9</accession>
<dbReference type="Proteomes" id="UP001642464">
    <property type="component" value="Unassembled WGS sequence"/>
</dbReference>
<keyword evidence="2" id="KW-1185">Reference proteome</keyword>
<proteinExistence type="predicted"/>
<sequence length="75" mass="8781">KFNPFPEPKKGKARMVLKRPASVKSAAWKKVPYVRGARRVPARGVRREHGQWKRNAYKLKLPGVRRDPVVHKKKR</sequence>
<evidence type="ECO:0000313" key="1">
    <source>
        <dbReference type="EMBL" id="CAK9052484.1"/>
    </source>
</evidence>
<organism evidence="1 2">
    <name type="scientific">Durusdinium trenchii</name>
    <dbReference type="NCBI Taxonomy" id="1381693"/>
    <lineage>
        <taxon>Eukaryota</taxon>
        <taxon>Sar</taxon>
        <taxon>Alveolata</taxon>
        <taxon>Dinophyceae</taxon>
        <taxon>Suessiales</taxon>
        <taxon>Symbiodiniaceae</taxon>
        <taxon>Durusdinium</taxon>
    </lineage>
</organism>